<accession>A0ABP6YCQ2</accession>
<dbReference type="RefSeq" id="WP_344868326.1">
    <property type="nucleotide sequence ID" value="NZ_BAAAZN010000025.1"/>
</dbReference>
<organism evidence="5 6">
    <name type="scientific">Amycolatopsis ultiminotia</name>
    <dbReference type="NCBI Taxonomy" id="543629"/>
    <lineage>
        <taxon>Bacteria</taxon>
        <taxon>Bacillati</taxon>
        <taxon>Actinomycetota</taxon>
        <taxon>Actinomycetes</taxon>
        <taxon>Pseudonocardiales</taxon>
        <taxon>Pseudonocardiaceae</taxon>
        <taxon>Amycolatopsis</taxon>
    </lineage>
</organism>
<name>A0ABP6YCQ2_9PSEU</name>
<evidence type="ECO:0000256" key="2">
    <source>
        <dbReference type="ARBA" id="ARBA00023125"/>
    </source>
</evidence>
<dbReference type="InterPro" id="IPR050204">
    <property type="entry name" value="AraC_XylS_family_regulators"/>
</dbReference>
<dbReference type="PROSITE" id="PS01124">
    <property type="entry name" value="HTH_ARAC_FAMILY_2"/>
    <property type="match status" value="1"/>
</dbReference>
<dbReference type="PANTHER" id="PTHR46796:SF15">
    <property type="entry name" value="BLL1074 PROTEIN"/>
    <property type="match status" value="1"/>
</dbReference>
<dbReference type="PANTHER" id="PTHR46796">
    <property type="entry name" value="HTH-TYPE TRANSCRIPTIONAL ACTIVATOR RHAS-RELATED"/>
    <property type="match status" value="1"/>
</dbReference>
<evidence type="ECO:0000313" key="6">
    <source>
        <dbReference type="Proteomes" id="UP001500689"/>
    </source>
</evidence>
<feature type="domain" description="HTH araC/xylS-type" evidence="4">
    <location>
        <begin position="163"/>
        <end position="263"/>
    </location>
</feature>
<reference evidence="6" key="1">
    <citation type="journal article" date="2019" name="Int. J. Syst. Evol. Microbiol.">
        <title>The Global Catalogue of Microorganisms (GCM) 10K type strain sequencing project: providing services to taxonomists for standard genome sequencing and annotation.</title>
        <authorList>
            <consortium name="The Broad Institute Genomics Platform"/>
            <consortium name="The Broad Institute Genome Sequencing Center for Infectious Disease"/>
            <person name="Wu L."/>
            <person name="Ma J."/>
        </authorList>
    </citation>
    <scope>NUCLEOTIDE SEQUENCE [LARGE SCALE GENOMIC DNA]</scope>
    <source>
        <strain evidence="6">JCM 16898</strain>
    </source>
</reference>
<dbReference type="InterPro" id="IPR009057">
    <property type="entry name" value="Homeodomain-like_sf"/>
</dbReference>
<protein>
    <submittedName>
        <fullName evidence="5">Helix-turn-helix domain-containing protein</fullName>
    </submittedName>
</protein>
<comment type="caution">
    <text evidence="5">The sequence shown here is derived from an EMBL/GenBank/DDBJ whole genome shotgun (WGS) entry which is preliminary data.</text>
</comment>
<evidence type="ECO:0000259" key="4">
    <source>
        <dbReference type="PROSITE" id="PS01124"/>
    </source>
</evidence>
<dbReference type="SUPFAM" id="SSF46689">
    <property type="entry name" value="Homeodomain-like"/>
    <property type="match status" value="1"/>
</dbReference>
<dbReference type="SMART" id="SM00342">
    <property type="entry name" value="HTH_ARAC"/>
    <property type="match status" value="1"/>
</dbReference>
<dbReference type="InterPro" id="IPR018060">
    <property type="entry name" value="HTH_AraC"/>
</dbReference>
<proteinExistence type="predicted"/>
<keyword evidence="6" id="KW-1185">Reference proteome</keyword>
<dbReference type="Gene3D" id="1.10.10.60">
    <property type="entry name" value="Homeodomain-like"/>
    <property type="match status" value="1"/>
</dbReference>
<keyword evidence="1" id="KW-0805">Transcription regulation</keyword>
<dbReference type="Proteomes" id="UP001500689">
    <property type="component" value="Unassembled WGS sequence"/>
</dbReference>
<keyword evidence="3" id="KW-0804">Transcription</keyword>
<evidence type="ECO:0000313" key="5">
    <source>
        <dbReference type="EMBL" id="GAA3581114.1"/>
    </source>
</evidence>
<keyword evidence="2" id="KW-0238">DNA-binding</keyword>
<dbReference type="Pfam" id="PF12833">
    <property type="entry name" value="HTH_18"/>
    <property type="match status" value="1"/>
</dbReference>
<evidence type="ECO:0000256" key="3">
    <source>
        <dbReference type="ARBA" id="ARBA00023163"/>
    </source>
</evidence>
<dbReference type="EMBL" id="BAAAZN010000025">
    <property type="protein sequence ID" value="GAA3581114.1"/>
    <property type="molecule type" value="Genomic_DNA"/>
</dbReference>
<evidence type="ECO:0000256" key="1">
    <source>
        <dbReference type="ARBA" id="ARBA00023015"/>
    </source>
</evidence>
<sequence length="283" mass="30680">MRPAEWARDGAAVWDIAVPSRPSRLPGVSMAGFTGRTTDLIDLRVVPYPAVTLFLDLREALLVDDTGGARRLGSTVAGLAPGAVRGSGQDIECLQIRLSPAVAHAVLDATAELSGTVVSLADLWPHEAELFAERLRHTDSWADRFAIAERALAQRYQTGRAPDPEVAFAWRRMVEGRGGVRVDRLAAETGWSRQRLWSRFRAQIGLTPKRAARLIRFDHAVHRLAAGHQAADVAAESGYADQSHLHHDVAAFTGMTPTAVAAAPWLAVDDVAWPVEPASPTQR</sequence>
<gene>
    <name evidence="5" type="ORF">GCM10022222_77260</name>
</gene>